<feature type="compositionally biased region" description="Basic and acidic residues" evidence="1">
    <location>
        <begin position="728"/>
        <end position="743"/>
    </location>
</feature>
<feature type="region of interest" description="Disordered" evidence="1">
    <location>
        <begin position="112"/>
        <end position="146"/>
    </location>
</feature>
<feature type="region of interest" description="Disordered" evidence="1">
    <location>
        <begin position="612"/>
        <end position="788"/>
    </location>
</feature>
<feature type="compositionally biased region" description="Basic and acidic residues" evidence="1">
    <location>
        <begin position="612"/>
        <end position="643"/>
    </location>
</feature>
<dbReference type="EMBL" id="CAICTM010000039">
    <property type="protein sequence ID" value="CAB9498475.1"/>
    <property type="molecule type" value="Genomic_DNA"/>
</dbReference>
<feature type="region of interest" description="Disordered" evidence="1">
    <location>
        <begin position="872"/>
        <end position="894"/>
    </location>
</feature>
<reference evidence="3" key="1">
    <citation type="submission" date="2020-06" db="EMBL/GenBank/DDBJ databases">
        <authorList>
            <consortium name="Plant Systems Biology data submission"/>
        </authorList>
    </citation>
    <scope>NUCLEOTIDE SEQUENCE</scope>
    <source>
        <strain evidence="3">D6</strain>
    </source>
</reference>
<evidence type="ECO:0000313" key="3">
    <source>
        <dbReference type="EMBL" id="CAB9498475.1"/>
    </source>
</evidence>
<feature type="compositionally biased region" description="Basic residues" evidence="1">
    <location>
        <begin position="133"/>
        <end position="143"/>
    </location>
</feature>
<evidence type="ECO:0008006" key="5">
    <source>
        <dbReference type="Google" id="ProtNLM"/>
    </source>
</evidence>
<feature type="compositionally biased region" description="Basic and acidic residues" evidence="1">
    <location>
        <begin position="333"/>
        <end position="345"/>
    </location>
</feature>
<gene>
    <name evidence="3" type="ORF">SEMRO_39_G024050.1</name>
</gene>
<dbReference type="Gene3D" id="3.40.50.300">
    <property type="entry name" value="P-loop containing nucleotide triphosphate hydrolases"/>
    <property type="match status" value="1"/>
</dbReference>
<dbReference type="Proteomes" id="UP001153069">
    <property type="component" value="Unassembled WGS sequence"/>
</dbReference>
<accession>A0A9N8H416</accession>
<dbReference type="OrthoDB" id="46768at2759"/>
<keyword evidence="2" id="KW-1133">Transmembrane helix</keyword>
<evidence type="ECO:0000256" key="2">
    <source>
        <dbReference type="SAM" id="Phobius"/>
    </source>
</evidence>
<dbReference type="InterPro" id="IPR027417">
    <property type="entry name" value="P-loop_NTPase"/>
</dbReference>
<feature type="compositionally biased region" description="Basic residues" evidence="1">
    <location>
        <begin position="882"/>
        <end position="894"/>
    </location>
</feature>
<name>A0A9N8H416_9STRA</name>
<feature type="compositionally biased region" description="Basic and acidic residues" evidence="1">
    <location>
        <begin position="650"/>
        <end position="682"/>
    </location>
</feature>
<comment type="caution">
    <text evidence="3">The sequence shown here is derived from an EMBL/GenBank/DDBJ whole genome shotgun (WGS) entry which is preliminary data.</text>
</comment>
<keyword evidence="4" id="KW-1185">Reference proteome</keyword>
<feature type="compositionally biased region" description="Low complexity" evidence="1">
    <location>
        <begin position="49"/>
        <end position="60"/>
    </location>
</feature>
<feature type="transmembrane region" description="Helical" evidence="2">
    <location>
        <begin position="72"/>
        <end position="90"/>
    </location>
</feature>
<keyword evidence="2" id="KW-0472">Membrane</keyword>
<feature type="compositionally biased region" description="Polar residues" evidence="1">
    <location>
        <begin position="164"/>
        <end position="180"/>
    </location>
</feature>
<feature type="compositionally biased region" description="Polar residues" evidence="1">
    <location>
        <begin position="34"/>
        <end position="48"/>
    </location>
</feature>
<feature type="compositionally biased region" description="Basic and acidic residues" evidence="1">
    <location>
        <begin position="768"/>
        <end position="780"/>
    </location>
</feature>
<feature type="region of interest" description="Disordered" evidence="1">
    <location>
        <begin position="164"/>
        <end position="191"/>
    </location>
</feature>
<feature type="compositionally biased region" description="Low complexity" evidence="1">
    <location>
        <begin position="114"/>
        <end position="132"/>
    </location>
</feature>
<feature type="compositionally biased region" description="Acidic residues" evidence="1">
    <location>
        <begin position="346"/>
        <end position="360"/>
    </location>
</feature>
<feature type="region of interest" description="Disordered" evidence="1">
    <location>
        <begin position="333"/>
        <end position="387"/>
    </location>
</feature>
<feature type="compositionally biased region" description="Basic residues" evidence="1">
    <location>
        <begin position="369"/>
        <end position="387"/>
    </location>
</feature>
<evidence type="ECO:0000256" key="1">
    <source>
        <dbReference type="SAM" id="MobiDB-lite"/>
    </source>
</evidence>
<feature type="compositionally biased region" description="Acidic residues" evidence="1">
    <location>
        <begin position="711"/>
        <end position="727"/>
    </location>
</feature>
<keyword evidence="2" id="KW-0812">Transmembrane</keyword>
<feature type="region of interest" description="Disordered" evidence="1">
    <location>
        <begin position="34"/>
        <end position="66"/>
    </location>
</feature>
<feature type="region of interest" description="Disordered" evidence="1">
    <location>
        <begin position="278"/>
        <end position="307"/>
    </location>
</feature>
<evidence type="ECO:0000313" key="4">
    <source>
        <dbReference type="Proteomes" id="UP001153069"/>
    </source>
</evidence>
<dbReference type="AlphaFoldDB" id="A0A9N8H416"/>
<sequence length="1015" mass="116477">MSTSTSSSRKQRMGWASSSSGIYHHLEDNSNLSISPSSTGSMTGISLKSPTSTTTPSAASKRAGGMKRTHRLLRMFILPTLAVSVVYLQIHSLGFVVGGDWQQELDHMALWSPSTSSSSTTQSTSSQSTQHSTKTHQKSKHPFVHGTTPLHKLEEHRLRHVFQHSQPKTKTTQQAQSAISESERRLQSKTAAVTTLVPNNNNEEDPQELHELFMAQKQKRHNNNKDQTHDQVVAEFRRHAHDDNKAMLLNHFEKYQRLQHHHHRDNDSSLLVQTKKHLNRQEYAVPTKQRQPDDSDEEDSPIPGTSKAVYDLVMKKRHQLDLLRTRNKDQGIRNRMVKHNEVKDESLEDDDELADEEEADNNNSISSTNKKKKKKKGTLLTKKHKGRQRPKEKVLFFVHIHKSGGTVLCAMAHANKLHVNTKHNCNVQTNQRCCGKSDDKEIQTAYAQQTPYDLVAAETQMYQGMDPTHYNYIVVLRSSRERYFSHWKHILRDVPPRRKPMSTTRKGIVGKAQHSSLEAAPRLHYKPKTAEMQQVIDRLSKFQQQFEPQAPVVPQETTTKLQDPLQHIYDKEAADKKGYGDEKAKPMHHLTTTDQDVKDKVAHWKQQVAVRQQERNQQHAIDNLEQKRDHEQRAAAHAREMSSHKKHHEQRLLLEEEPHPEEEPIRVRDGAPGDKAVNDAKARRAKHLVALKQQGTEEEEEGGEKKKQKDDEEEDEDDGDDDEEEEKGEQQKGVDGNDKEGDNKPTPASTHTPQKRLGPKLVMPLQTRPEKPPKNLEHPAQHVPLPKKTKPVIGHTFEEWWSLQPDNWNFRQLCGTHCMGVPKYQLTLQHWQYTLDRFLQFHTVLFLEDLQDSMDVLAERLKWGQANMTAVQEAEKKERDRKARRKAEGKRARPLKTTRIPRATYPPLQPPNTTVAFASWDPLMSALDDALYDIGRRWEKLKREQKAPVQSLEVVAADGSTTTAPAHAGMLSSLTAMESLPADLLKHFERYFRDEPHNHRHQCEDECCHPICSKW</sequence>
<organism evidence="3 4">
    <name type="scientific">Seminavis robusta</name>
    <dbReference type="NCBI Taxonomy" id="568900"/>
    <lineage>
        <taxon>Eukaryota</taxon>
        <taxon>Sar</taxon>
        <taxon>Stramenopiles</taxon>
        <taxon>Ochrophyta</taxon>
        <taxon>Bacillariophyta</taxon>
        <taxon>Bacillariophyceae</taxon>
        <taxon>Bacillariophycidae</taxon>
        <taxon>Naviculales</taxon>
        <taxon>Naviculaceae</taxon>
        <taxon>Seminavis</taxon>
    </lineage>
</organism>
<proteinExistence type="predicted"/>
<protein>
    <recommendedName>
        <fullName evidence="5">Sulfotransferase domain-containing protein</fullName>
    </recommendedName>
</protein>